<evidence type="ECO:0000256" key="4">
    <source>
        <dbReference type="SAM" id="Phobius"/>
    </source>
</evidence>
<feature type="transmembrane region" description="Helical" evidence="4">
    <location>
        <begin position="337"/>
        <end position="359"/>
    </location>
</feature>
<proteinExistence type="inferred from homology"/>
<evidence type="ECO:0000313" key="6">
    <source>
        <dbReference type="EMBL" id="KAJ9133748.1"/>
    </source>
</evidence>
<keyword evidence="7" id="KW-1185">Reference proteome</keyword>
<comment type="caution">
    <text evidence="6">The sequence shown here is derived from an EMBL/GenBank/DDBJ whole genome shotgun (WGS) entry which is preliminary data.</text>
</comment>
<dbReference type="InterPro" id="IPR011701">
    <property type="entry name" value="MFS"/>
</dbReference>
<feature type="compositionally biased region" description="Basic and acidic residues" evidence="3">
    <location>
        <begin position="1"/>
        <end position="15"/>
    </location>
</feature>
<dbReference type="InterPro" id="IPR050327">
    <property type="entry name" value="Proton-linked_MCT"/>
</dbReference>
<feature type="transmembrane region" description="Helical" evidence="4">
    <location>
        <begin position="174"/>
        <end position="194"/>
    </location>
</feature>
<evidence type="ECO:0000256" key="1">
    <source>
        <dbReference type="ARBA" id="ARBA00004141"/>
    </source>
</evidence>
<feature type="domain" description="Major facilitator superfamily (MFS) profile" evidence="5">
    <location>
        <begin position="247"/>
        <end position="434"/>
    </location>
</feature>
<feature type="region of interest" description="Disordered" evidence="3">
    <location>
        <begin position="1"/>
        <end position="37"/>
    </location>
</feature>
<dbReference type="Pfam" id="PF07690">
    <property type="entry name" value="MFS_1"/>
    <property type="match status" value="1"/>
</dbReference>
<feature type="compositionally biased region" description="Polar residues" evidence="3">
    <location>
        <begin position="19"/>
        <end position="29"/>
    </location>
</feature>
<feature type="transmembrane region" description="Helical" evidence="4">
    <location>
        <begin position="46"/>
        <end position="67"/>
    </location>
</feature>
<gene>
    <name evidence="6" type="ORF">NKR23_g10620</name>
</gene>
<dbReference type="GO" id="GO:0016020">
    <property type="term" value="C:membrane"/>
    <property type="evidence" value="ECO:0007669"/>
    <property type="project" value="UniProtKB-SubCell"/>
</dbReference>
<dbReference type="Gene3D" id="1.20.1250.20">
    <property type="entry name" value="MFS general substrate transporter like domains"/>
    <property type="match status" value="2"/>
</dbReference>
<accession>A0AA38VE56</accession>
<sequence length="434" mass="46297">MRAEETRQDMPRGEEEQMTSESATDQENPTPDAPMFGRVPDGGTRAWLVAAGACFITFSALGFANSFGVFQEYYISHQLQHKSPDDIAWIGSLSTCLQFTAGAIAGPLFDRVGPWMLRPSAILFVFSIMMTSLCTQYWQFMLAQGVLLGLTTGFMLLPSLAAVSQYFDKKRAGALGLAISGSSIGGVVFPIALSKMLNQSSLGFGWSLRIVGFIMLPLLVFSCLAITARLPPRKATFFIGAAWTKPNYVFLVIATFFMFCGMFTPLFYIPSYAVTRGVNPTLASYLLAIVNATSTFGRIIPGILADKLGRVNMFAFGGVATAITIFCLNEPTTTAGLIVYSILFGFTSGTIISGASAAFSTCPRDLRDLGTYMGMGMGVGSLAALIGPPVNGALVKNYGGFFEVAMFSGAMCLAGSFFALAAKLASPKGILARS</sequence>
<dbReference type="PANTHER" id="PTHR11360:SF319">
    <property type="entry name" value="MAJOR FACILITATOR SUPERFAMILY (MFS) PROFILE DOMAIN-CONTAINING PROTEIN"/>
    <property type="match status" value="1"/>
</dbReference>
<organism evidence="6 7">
    <name type="scientific">Pleurostoma richardsiae</name>
    <dbReference type="NCBI Taxonomy" id="41990"/>
    <lineage>
        <taxon>Eukaryota</taxon>
        <taxon>Fungi</taxon>
        <taxon>Dikarya</taxon>
        <taxon>Ascomycota</taxon>
        <taxon>Pezizomycotina</taxon>
        <taxon>Sordariomycetes</taxon>
        <taxon>Sordariomycetidae</taxon>
        <taxon>Calosphaeriales</taxon>
        <taxon>Pleurostomataceae</taxon>
        <taxon>Pleurostoma</taxon>
    </lineage>
</organism>
<keyword evidence="4" id="KW-0472">Membrane</keyword>
<feature type="transmembrane region" description="Helical" evidence="4">
    <location>
        <begin position="313"/>
        <end position="331"/>
    </location>
</feature>
<evidence type="ECO:0000313" key="7">
    <source>
        <dbReference type="Proteomes" id="UP001174694"/>
    </source>
</evidence>
<feature type="transmembrane region" description="Helical" evidence="4">
    <location>
        <begin position="402"/>
        <end position="425"/>
    </location>
</feature>
<dbReference type="PANTHER" id="PTHR11360">
    <property type="entry name" value="MONOCARBOXYLATE TRANSPORTER"/>
    <property type="match status" value="1"/>
</dbReference>
<dbReference type="AlphaFoldDB" id="A0AA38VE56"/>
<dbReference type="Proteomes" id="UP001174694">
    <property type="component" value="Unassembled WGS sequence"/>
</dbReference>
<dbReference type="SUPFAM" id="SSF103473">
    <property type="entry name" value="MFS general substrate transporter"/>
    <property type="match status" value="1"/>
</dbReference>
<keyword evidence="4" id="KW-1133">Transmembrane helix</keyword>
<reference evidence="6" key="1">
    <citation type="submission" date="2022-07" db="EMBL/GenBank/DDBJ databases">
        <title>Fungi with potential for degradation of polypropylene.</title>
        <authorList>
            <person name="Gostincar C."/>
        </authorList>
    </citation>
    <scope>NUCLEOTIDE SEQUENCE</scope>
    <source>
        <strain evidence="6">EXF-13308</strain>
    </source>
</reference>
<feature type="transmembrane region" description="Helical" evidence="4">
    <location>
        <begin position="248"/>
        <end position="270"/>
    </location>
</feature>
<dbReference type="GO" id="GO:0022857">
    <property type="term" value="F:transmembrane transporter activity"/>
    <property type="evidence" value="ECO:0007669"/>
    <property type="project" value="InterPro"/>
</dbReference>
<comment type="subcellular location">
    <subcellularLocation>
        <location evidence="1">Membrane</location>
        <topology evidence="1">Multi-pass membrane protein</topology>
    </subcellularLocation>
</comment>
<evidence type="ECO:0000256" key="3">
    <source>
        <dbReference type="SAM" id="MobiDB-lite"/>
    </source>
</evidence>
<feature type="transmembrane region" description="Helical" evidence="4">
    <location>
        <begin position="121"/>
        <end position="140"/>
    </location>
</feature>
<dbReference type="EMBL" id="JANBVO010000048">
    <property type="protein sequence ID" value="KAJ9133748.1"/>
    <property type="molecule type" value="Genomic_DNA"/>
</dbReference>
<name>A0AA38VE56_9PEZI</name>
<dbReference type="CDD" id="cd17352">
    <property type="entry name" value="MFS_MCT_SLC16"/>
    <property type="match status" value="1"/>
</dbReference>
<evidence type="ECO:0000256" key="2">
    <source>
        <dbReference type="ARBA" id="ARBA00006727"/>
    </source>
</evidence>
<protein>
    <submittedName>
        <fullName evidence="6">MFS general substrate transporter</fullName>
    </submittedName>
</protein>
<feature type="transmembrane region" description="Helical" evidence="4">
    <location>
        <begin position="146"/>
        <end position="167"/>
    </location>
</feature>
<evidence type="ECO:0000259" key="5">
    <source>
        <dbReference type="PROSITE" id="PS50850"/>
    </source>
</evidence>
<feature type="transmembrane region" description="Helical" evidence="4">
    <location>
        <begin position="87"/>
        <end position="109"/>
    </location>
</feature>
<comment type="similarity">
    <text evidence="2">Belongs to the major facilitator superfamily. Monocarboxylate porter (TC 2.A.1.13) family.</text>
</comment>
<feature type="transmembrane region" description="Helical" evidence="4">
    <location>
        <begin position="371"/>
        <end position="390"/>
    </location>
</feature>
<dbReference type="InterPro" id="IPR036259">
    <property type="entry name" value="MFS_trans_sf"/>
</dbReference>
<keyword evidence="4" id="KW-0812">Transmembrane</keyword>
<feature type="transmembrane region" description="Helical" evidence="4">
    <location>
        <begin position="206"/>
        <end position="227"/>
    </location>
</feature>
<dbReference type="PROSITE" id="PS50850">
    <property type="entry name" value="MFS"/>
    <property type="match status" value="1"/>
</dbReference>
<dbReference type="InterPro" id="IPR020846">
    <property type="entry name" value="MFS_dom"/>
</dbReference>